<evidence type="ECO:0000313" key="9">
    <source>
        <dbReference type="RefSeq" id="XP_025831081.1"/>
    </source>
</evidence>
<dbReference type="AlphaFoldDB" id="A0A7F5R0C8"/>
<keyword evidence="3 5" id="KW-0863">Zinc-finger</keyword>
<feature type="compositionally biased region" description="Polar residues" evidence="6">
    <location>
        <begin position="176"/>
        <end position="187"/>
    </location>
</feature>
<name>A0A7F5R0C8_AGRPL</name>
<dbReference type="Gene3D" id="3.30.160.60">
    <property type="entry name" value="Classic Zinc Finger"/>
    <property type="match status" value="1"/>
</dbReference>
<keyword evidence="4" id="KW-0862">Zinc</keyword>
<evidence type="ECO:0000256" key="2">
    <source>
        <dbReference type="ARBA" id="ARBA00022737"/>
    </source>
</evidence>
<dbReference type="GeneID" id="112904656"/>
<accession>A0A7F5R0C8</accession>
<feature type="domain" description="C2H2-type" evidence="7">
    <location>
        <begin position="46"/>
        <end position="73"/>
    </location>
</feature>
<dbReference type="InParanoid" id="A0A7F5R0C8"/>
<feature type="region of interest" description="Disordered" evidence="6">
    <location>
        <begin position="158"/>
        <end position="187"/>
    </location>
</feature>
<dbReference type="PANTHER" id="PTHR24379:SF121">
    <property type="entry name" value="C2H2-TYPE DOMAIN-CONTAINING PROTEIN"/>
    <property type="match status" value="1"/>
</dbReference>
<keyword evidence="2" id="KW-0677">Repeat</keyword>
<keyword evidence="1" id="KW-0479">Metal-binding</keyword>
<dbReference type="InterPro" id="IPR013087">
    <property type="entry name" value="Znf_C2H2_type"/>
</dbReference>
<dbReference type="KEGG" id="apln:112904656"/>
<evidence type="ECO:0000256" key="6">
    <source>
        <dbReference type="SAM" id="MobiDB-lite"/>
    </source>
</evidence>
<dbReference type="PROSITE" id="PS50157">
    <property type="entry name" value="ZINC_FINGER_C2H2_2"/>
    <property type="match status" value="2"/>
</dbReference>
<evidence type="ECO:0000313" key="8">
    <source>
        <dbReference type="Proteomes" id="UP000192223"/>
    </source>
</evidence>
<dbReference type="GO" id="GO:0008270">
    <property type="term" value="F:zinc ion binding"/>
    <property type="evidence" value="ECO:0007669"/>
    <property type="project" value="UniProtKB-KW"/>
</dbReference>
<dbReference type="RefSeq" id="XP_025831081.1">
    <property type="nucleotide sequence ID" value="XM_025975296.1"/>
</dbReference>
<evidence type="ECO:0000256" key="1">
    <source>
        <dbReference type="ARBA" id="ARBA00022723"/>
    </source>
</evidence>
<feature type="domain" description="C2H2-type" evidence="7">
    <location>
        <begin position="75"/>
        <end position="97"/>
    </location>
</feature>
<dbReference type="SUPFAM" id="SSF57667">
    <property type="entry name" value="beta-beta-alpha zinc fingers"/>
    <property type="match status" value="1"/>
</dbReference>
<dbReference type="Proteomes" id="UP000192223">
    <property type="component" value="Unplaced"/>
</dbReference>
<keyword evidence="8" id="KW-1185">Reference proteome</keyword>
<dbReference type="PANTHER" id="PTHR24379">
    <property type="entry name" value="KRAB AND ZINC FINGER DOMAIN-CONTAINING"/>
    <property type="match status" value="1"/>
</dbReference>
<dbReference type="InterPro" id="IPR036236">
    <property type="entry name" value="Znf_C2H2_sf"/>
</dbReference>
<gene>
    <name evidence="9" type="primary">LOC112904656</name>
</gene>
<organism evidence="8 9">
    <name type="scientific">Agrilus planipennis</name>
    <name type="common">Emerald ash borer</name>
    <name type="synonym">Agrilus marcopoli</name>
    <dbReference type="NCBI Taxonomy" id="224129"/>
    <lineage>
        <taxon>Eukaryota</taxon>
        <taxon>Metazoa</taxon>
        <taxon>Ecdysozoa</taxon>
        <taxon>Arthropoda</taxon>
        <taxon>Hexapoda</taxon>
        <taxon>Insecta</taxon>
        <taxon>Pterygota</taxon>
        <taxon>Neoptera</taxon>
        <taxon>Endopterygota</taxon>
        <taxon>Coleoptera</taxon>
        <taxon>Polyphaga</taxon>
        <taxon>Elateriformia</taxon>
        <taxon>Buprestoidea</taxon>
        <taxon>Buprestidae</taxon>
        <taxon>Agrilinae</taxon>
        <taxon>Agrilus</taxon>
    </lineage>
</organism>
<proteinExistence type="predicted"/>
<dbReference type="OrthoDB" id="10014897at2759"/>
<dbReference type="PROSITE" id="PS00028">
    <property type="entry name" value="ZINC_FINGER_C2H2_1"/>
    <property type="match status" value="2"/>
</dbReference>
<evidence type="ECO:0000259" key="7">
    <source>
        <dbReference type="PROSITE" id="PS50157"/>
    </source>
</evidence>
<evidence type="ECO:0000256" key="3">
    <source>
        <dbReference type="ARBA" id="ARBA00022771"/>
    </source>
</evidence>
<sequence>MKHLASHGVFDTGSSYVCHLCRSFFPTSLKLQVHVIEHNFFGSGQFRCYICSTIFTTASGLLSHMIKHGSNAKPYECPQCQMKFFFQTELDNHRDDHLASIHHKNYQTISFSPNSNEPSELTSNKQQHCQCYEYPWSPSASEKHLQHCPLKITVKKEYRSSVSPKNELSLKKENGDASTSTPSDVER</sequence>
<dbReference type="Pfam" id="PF00096">
    <property type="entry name" value="zf-C2H2"/>
    <property type="match status" value="1"/>
</dbReference>
<evidence type="ECO:0000256" key="5">
    <source>
        <dbReference type="PROSITE-ProRule" id="PRU00042"/>
    </source>
</evidence>
<protein>
    <submittedName>
        <fullName evidence="9">Zinc finger and BTB domain-containing protein 24-like</fullName>
    </submittedName>
</protein>
<evidence type="ECO:0000256" key="4">
    <source>
        <dbReference type="ARBA" id="ARBA00022833"/>
    </source>
</evidence>
<reference evidence="9" key="1">
    <citation type="submission" date="2025-08" db="UniProtKB">
        <authorList>
            <consortium name="RefSeq"/>
        </authorList>
    </citation>
    <scope>IDENTIFICATION</scope>
    <source>
        <tissue evidence="9">Entire body</tissue>
    </source>
</reference>
<dbReference type="SMART" id="SM00355">
    <property type="entry name" value="ZnF_C2H2"/>
    <property type="match status" value="3"/>
</dbReference>